<feature type="region of interest" description="Disordered" evidence="1">
    <location>
        <begin position="117"/>
        <end position="198"/>
    </location>
</feature>
<reference evidence="2 3" key="2">
    <citation type="journal article" date="2011" name="Stand. Genomic Sci.">
        <title>Complete genome sequence of Isosphaera pallida type strain (IS1B).</title>
        <authorList>
            <consortium name="US DOE Joint Genome Institute (JGI-PGF)"/>
            <person name="Goker M."/>
            <person name="Cleland D."/>
            <person name="Saunders E."/>
            <person name="Lapidus A."/>
            <person name="Nolan M."/>
            <person name="Lucas S."/>
            <person name="Hammon N."/>
            <person name="Deshpande S."/>
            <person name="Cheng J.F."/>
            <person name="Tapia R."/>
            <person name="Han C."/>
            <person name="Goodwin L."/>
            <person name="Pitluck S."/>
            <person name="Liolios K."/>
            <person name="Pagani I."/>
            <person name="Ivanova N."/>
            <person name="Mavromatis K."/>
            <person name="Pati A."/>
            <person name="Chen A."/>
            <person name="Palaniappan K."/>
            <person name="Land M."/>
            <person name="Hauser L."/>
            <person name="Chang Y.J."/>
            <person name="Jeffries C.D."/>
            <person name="Detter J.C."/>
            <person name="Beck B."/>
            <person name="Woyke T."/>
            <person name="Bristow J."/>
            <person name="Eisen J.A."/>
            <person name="Markowitz V."/>
            <person name="Hugenholtz P."/>
            <person name="Kyrpides N.C."/>
            <person name="Klenk H.P."/>
        </authorList>
    </citation>
    <scope>NUCLEOTIDE SEQUENCE [LARGE SCALE GENOMIC DNA]</scope>
    <source>
        <strain evidence="3">ATCC 43644 / DSM 9630 / IS1B</strain>
    </source>
</reference>
<feature type="region of interest" description="Disordered" evidence="1">
    <location>
        <begin position="319"/>
        <end position="348"/>
    </location>
</feature>
<name>E8R690_ISOPI</name>
<gene>
    <name evidence="2" type="ordered locus">Isop_0188</name>
</gene>
<feature type="compositionally biased region" description="Low complexity" evidence="1">
    <location>
        <begin position="274"/>
        <end position="283"/>
    </location>
</feature>
<feature type="compositionally biased region" description="Basic and acidic residues" evidence="1">
    <location>
        <begin position="136"/>
        <end position="149"/>
    </location>
</feature>
<feature type="region of interest" description="Disordered" evidence="1">
    <location>
        <begin position="263"/>
        <end position="304"/>
    </location>
</feature>
<evidence type="ECO:0000313" key="2">
    <source>
        <dbReference type="EMBL" id="ADV60785.1"/>
    </source>
</evidence>
<dbReference type="EMBL" id="CP002353">
    <property type="protein sequence ID" value="ADV60785.1"/>
    <property type="molecule type" value="Genomic_DNA"/>
</dbReference>
<organism evidence="2 3">
    <name type="scientific">Isosphaera pallida (strain ATCC 43644 / DSM 9630 / IS1B)</name>
    <dbReference type="NCBI Taxonomy" id="575540"/>
    <lineage>
        <taxon>Bacteria</taxon>
        <taxon>Pseudomonadati</taxon>
        <taxon>Planctomycetota</taxon>
        <taxon>Planctomycetia</taxon>
        <taxon>Isosphaerales</taxon>
        <taxon>Isosphaeraceae</taxon>
        <taxon>Isosphaera</taxon>
    </lineage>
</organism>
<dbReference type="HOGENOM" id="CLU_796390_0_0_0"/>
<dbReference type="KEGG" id="ipa:Isop_0188"/>
<evidence type="ECO:0000256" key="1">
    <source>
        <dbReference type="SAM" id="MobiDB-lite"/>
    </source>
</evidence>
<dbReference type="RefSeq" id="WP_013563074.1">
    <property type="nucleotide sequence ID" value="NC_014962.1"/>
</dbReference>
<dbReference type="InParanoid" id="E8R690"/>
<dbReference type="Proteomes" id="UP000008631">
    <property type="component" value="Chromosome"/>
</dbReference>
<protein>
    <submittedName>
        <fullName evidence="2">Uncharacterized protein</fullName>
    </submittedName>
</protein>
<reference key="1">
    <citation type="submission" date="2010-11" db="EMBL/GenBank/DDBJ databases">
        <title>The complete sequence of chromosome of Isophaera pallida ATCC 43644.</title>
        <authorList>
            <consortium name="US DOE Joint Genome Institute (JGI-PGF)"/>
            <person name="Lucas S."/>
            <person name="Copeland A."/>
            <person name="Lapidus A."/>
            <person name="Bruce D."/>
            <person name="Goodwin L."/>
            <person name="Pitluck S."/>
            <person name="Kyrpides N."/>
            <person name="Mavromatis K."/>
            <person name="Pagani I."/>
            <person name="Ivanova N."/>
            <person name="Saunders E."/>
            <person name="Brettin T."/>
            <person name="Detter J.C."/>
            <person name="Han C."/>
            <person name="Tapia R."/>
            <person name="Land M."/>
            <person name="Hauser L."/>
            <person name="Markowitz V."/>
            <person name="Cheng J.-F."/>
            <person name="Hugenholtz P."/>
            <person name="Woyke T."/>
            <person name="Wu D."/>
            <person name="Eisen J.A."/>
        </authorList>
    </citation>
    <scope>NUCLEOTIDE SEQUENCE</scope>
    <source>
        <strain>ATCC 43644</strain>
    </source>
</reference>
<sequence>MSILKSDWNPSLKPEDGLPSRWSADAASCRWRSSRRAGSWRRLVFKSDHAAPLMIILVMVTLGLTALDRHRRLGLERERADSLARQLEVAVALNEGRSPPPSTRSIHIVQRPVWGASASGRDKADSFPTARVPTARSDDPAATRRDRETTTWLAFPDLPRTNPSPSSTSPDQSRASATPAAFGVASVSADGPPLPNLENLEQSLGRRLAAAAFAEAMGWQTNRDQQRRLGLELPRDVPASLELAWKTWSLLQSAQRLAGWAGNRRRATPGGDMPSSPASASELSLRDQEPWTPPPPIALNSDRPTVLNSPAVLAETIHRDPLESDLDQAPAPPILAPRTIPWPGRFDF</sequence>
<dbReference type="AlphaFoldDB" id="E8R690"/>
<keyword evidence="3" id="KW-1185">Reference proteome</keyword>
<feature type="compositionally biased region" description="Low complexity" evidence="1">
    <location>
        <begin position="159"/>
        <end position="177"/>
    </location>
</feature>
<proteinExistence type="predicted"/>
<accession>E8R690</accession>
<evidence type="ECO:0000313" key="3">
    <source>
        <dbReference type="Proteomes" id="UP000008631"/>
    </source>
</evidence>